<dbReference type="InterPro" id="IPR001173">
    <property type="entry name" value="Glyco_trans_2-like"/>
</dbReference>
<reference evidence="4" key="2">
    <citation type="submission" date="2021-04" db="EMBL/GenBank/DDBJ databases">
        <authorList>
            <person name="Gilroy R."/>
        </authorList>
    </citation>
    <scope>NUCLEOTIDE SEQUENCE</scope>
    <source>
        <strain evidence="4">CHK192-9172</strain>
    </source>
</reference>
<dbReference type="AlphaFoldDB" id="A0A9D2D562"/>
<evidence type="ECO:0000259" key="3">
    <source>
        <dbReference type="Pfam" id="PF00535"/>
    </source>
</evidence>
<keyword evidence="2 4" id="KW-0808">Transferase</keyword>
<dbReference type="SUPFAM" id="SSF53448">
    <property type="entry name" value="Nucleotide-diphospho-sugar transferases"/>
    <property type="match status" value="1"/>
</dbReference>
<proteinExistence type="predicted"/>
<evidence type="ECO:0000256" key="2">
    <source>
        <dbReference type="ARBA" id="ARBA00022679"/>
    </source>
</evidence>
<reference evidence="4" key="1">
    <citation type="journal article" date="2021" name="PeerJ">
        <title>Extensive microbial diversity within the chicken gut microbiome revealed by metagenomics and culture.</title>
        <authorList>
            <person name="Gilroy R."/>
            <person name="Ravi A."/>
            <person name="Getino M."/>
            <person name="Pursley I."/>
            <person name="Horton D.L."/>
            <person name="Alikhan N.F."/>
            <person name="Baker D."/>
            <person name="Gharbi K."/>
            <person name="Hall N."/>
            <person name="Watson M."/>
            <person name="Adriaenssens E.M."/>
            <person name="Foster-Nyarko E."/>
            <person name="Jarju S."/>
            <person name="Secka A."/>
            <person name="Antonio M."/>
            <person name="Oren A."/>
            <person name="Chaudhuri R.R."/>
            <person name="La Ragione R."/>
            <person name="Hildebrand F."/>
            <person name="Pallen M.J."/>
        </authorList>
    </citation>
    <scope>NUCLEOTIDE SEQUENCE</scope>
    <source>
        <strain evidence="4">CHK192-9172</strain>
    </source>
</reference>
<dbReference type="EMBL" id="DXCH01000321">
    <property type="protein sequence ID" value="HIZ08640.1"/>
    <property type="molecule type" value="Genomic_DNA"/>
</dbReference>
<evidence type="ECO:0000313" key="4">
    <source>
        <dbReference type="EMBL" id="HIZ08640.1"/>
    </source>
</evidence>
<sequence length="337" mass="39757">MKLASIVVPVYNIESYIEKCIESLISQTYENIEIILVDDGATDNSGTICDLYAQKDSRIRVIHKENGGLSDARNKGAQESRGEYLFFVDGDDTVSPVLVEKAVEKCEEINGDMVIFDFESVEEDTGRRDRYNFQLPEDKAFTLSELPELLLKTPAAWCRMYKKSFWDQSQIRYPEKIHYEDLATTPRMIYQAESIGYVGEEPLYYYMLRQGSIMRSNDFERSYKDRTYVLDFIKSYYQEHQADRKFCKELEFIFFEHGYFVPSKEIILENPKSPWLKNFEDYVKKNYPGFLKNPYIRNLSTKDKILLTLMKRRMYSAMNMLSGARKKKDLLKQKDRR</sequence>
<evidence type="ECO:0000256" key="1">
    <source>
        <dbReference type="ARBA" id="ARBA00022676"/>
    </source>
</evidence>
<keyword evidence="1 4" id="KW-0328">Glycosyltransferase</keyword>
<dbReference type="CDD" id="cd00761">
    <property type="entry name" value="Glyco_tranf_GTA_type"/>
    <property type="match status" value="1"/>
</dbReference>
<evidence type="ECO:0000313" key="5">
    <source>
        <dbReference type="Proteomes" id="UP000824024"/>
    </source>
</evidence>
<dbReference type="Gene3D" id="3.90.550.10">
    <property type="entry name" value="Spore Coat Polysaccharide Biosynthesis Protein SpsA, Chain A"/>
    <property type="match status" value="1"/>
</dbReference>
<feature type="domain" description="Glycosyltransferase 2-like" evidence="3">
    <location>
        <begin position="5"/>
        <end position="164"/>
    </location>
</feature>
<dbReference type="PANTHER" id="PTHR22916:SF51">
    <property type="entry name" value="GLYCOSYLTRANSFERASE EPSH-RELATED"/>
    <property type="match status" value="1"/>
</dbReference>
<protein>
    <submittedName>
        <fullName evidence="4">Glycosyltransferase</fullName>
        <ecNumber evidence="4">2.4.-.-</ecNumber>
    </submittedName>
</protein>
<dbReference type="EC" id="2.4.-.-" evidence="4"/>
<gene>
    <name evidence="4" type="ORF">IAA08_11990</name>
</gene>
<dbReference type="PANTHER" id="PTHR22916">
    <property type="entry name" value="GLYCOSYLTRANSFERASE"/>
    <property type="match status" value="1"/>
</dbReference>
<comment type="caution">
    <text evidence="4">The sequence shown here is derived from an EMBL/GenBank/DDBJ whole genome shotgun (WGS) entry which is preliminary data.</text>
</comment>
<dbReference type="InterPro" id="IPR029044">
    <property type="entry name" value="Nucleotide-diphossugar_trans"/>
</dbReference>
<dbReference type="GO" id="GO:0016757">
    <property type="term" value="F:glycosyltransferase activity"/>
    <property type="evidence" value="ECO:0007669"/>
    <property type="project" value="UniProtKB-KW"/>
</dbReference>
<organism evidence="4 5">
    <name type="scientific">Candidatus Eubacterium avistercoris</name>
    <dbReference type="NCBI Taxonomy" id="2838567"/>
    <lineage>
        <taxon>Bacteria</taxon>
        <taxon>Bacillati</taxon>
        <taxon>Bacillota</taxon>
        <taxon>Clostridia</taxon>
        <taxon>Eubacteriales</taxon>
        <taxon>Eubacteriaceae</taxon>
        <taxon>Eubacterium</taxon>
    </lineage>
</organism>
<accession>A0A9D2D562</accession>
<dbReference type="Pfam" id="PF00535">
    <property type="entry name" value="Glycos_transf_2"/>
    <property type="match status" value="1"/>
</dbReference>
<dbReference type="Proteomes" id="UP000824024">
    <property type="component" value="Unassembled WGS sequence"/>
</dbReference>
<name>A0A9D2D562_9FIRM</name>